<dbReference type="AlphaFoldDB" id="A0A382CWF1"/>
<accession>A0A382CWF1</accession>
<protein>
    <submittedName>
        <fullName evidence="1">Uncharacterized protein</fullName>
    </submittedName>
</protein>
<organism evidence="1">
    <name type="scientific">marine metagenome</name>
    <dbReference type="NCBI Taxonomy" id="408172"/>
    <lineage>
        <taxon>unclassified sequences</taxon>
        <taxon>metagenomes</taxon>
        <taxon>ecological metagenomes</taxon>
    </lineage>
</organism>
<evidence type="ECO:0000313" key="1">
    <source>
        <dbReference type="EMBL" id="SVB29643.1"/>
    </source>
</evidence>
<dbReference type="EMBL" id="UINC01036137">
    <property type="protein sequence ID" value="SVB29643.1"/>
    <property type="molecule type" value="Genomic_DNA"/>
</dbReference>
<sequence>MNFIEIIFPKRKKRKLPNTAKLRKIRAEHQAWLKNLGLDAKSLKKRWKNIANESWFPNYTTDNNYPPTSDKIPVGTSAKKERMQYSGERKLIGIATMHKSNQVPVFEEQDAKDIANMRR</sequence>
<name>A0A382CWF1_9ZZZZ</name>
<gene>
    <name evidence="1" type="ORF">METZ01_LOCUS182497</name>
</gene>
<proteinExistence type="predicted"/>
<reference evidence="1" key="1">
    <citation type="submission" date="2018-05" db="EMBL/GenBank/DDBJ databases">
        <authorList>
            <person name="Lanie J.A."/>
            <person name="Ng W.-L."/>
            <person name="Kazmierczak K.M."/>
            <person name="Andrzejewski T.M."/>
            <person name="Davidsen T.M."/>
            <person name="Wayne K.J."/>
            <person name="Tettelin H."/>
            <person name="Glass J.I."/>
            <person name="Rusch D."/>
            <person name="Podicherti R."/>
            <person name="Tsui H.-C.T."/>
            <person name="Winkler M.E."/>
        </authorList>
    </citation>
    <scope>NUCLEOTIDE SEQUENCE</scope>
</reference>